<evidence type="ECO:0000256" key="9">
    <source>
        <dbReference type="ARBA" id="ARBA00023237"/>
    </source>
</evidence>
<keyword evidence="3 10" id="KW-0813">Transport</keyword>
<dbReference type="PROSITE" id="PS01151">
    <property type="entry name" value="FIMBRIAL_USHER"/>
    <property type="match status" value="1"/>
</dbReference>
<dbReference type="InterPro" id="IPR025885">
    <property type="entry name" value="PapC_N"/>
</dbReference>
<dbReference type="SUPFAM" id="SSF141729">
    <property type="entry name" value="FimD N-terminal domain-like"/>
    <property type="match status" value="1"/>
</dbReference>
<dbReference type="InterPro" id="IPR025949">
    <property type="entry name" value="PapC-like_C"/>
</dbReference>
<evidence type="ECO:0000256" key="5">
    <source>
        <dbReference type="ARBA" id="ARBA00022558"/>
    </source>
</evidence>
<evidence type="ECO:0000256" key="6">
    <source>
        <dbReference type="ARBA" id="ARBA00022692"/>
    </source>
</evidence>
<dbReference type="EMBL" id="WTML01000193">
    <property type="protein sequence ID" value="MWL00273.1"/>
    <property type="molecule type" value="Genomic_DNA"/>
</dbReference>
<dbReference type="InterPro" id="IPR018030">
    <property type="entry name" value="Fimbrial_membr_usher_CS"/>
</dbReference>
<dbReference type="GO" id="GO:0009297">
    <property type="term" value="P:pilus assembly"/>
    <property type="evidence" value="ECO:0007669"/>
    <property type="project" value="InterPro"/>
</dbReference>
<evidence type="ECO:0000256" key="3">
    <source>
        <dbReference type="ARBA" id="ARBA00022448"/>
    </source>
</evidence>
<evidence type="ECO:0000313" key="14">
    <source>
        <dbReference type="EMBL" id="QID22266.1"/>
    </source>
</evidence>
<dbReference type="EMBL" id="MN256758">
    <property type="protein sequence ID" value="QID22759.1"/>
    <property type="molecule type" value="Genomic_DNA"/>
</dbReference>
<dbReference type="GO" id="GO:0015473">
    <property type="term" value="F:fimbrial usher porin activity"/>
    <property type="evidence" value="ECO:0007669"/>
    <property type="project" value="InterPro"/>
</dbReference>
<evidence type="ECO:0000256" key="1">
    <source>
        <dbReference type="ARBA" id="ARBA00004571"/>
    </source>
</evidence>
<keyword evidence="9 10" id="KW-0998">Cell outer membrane</keyword>
<feature type="domain" description="PapC-like C-terminal" evidence="11">
    <location>
        <begin position="816"/>
        <end position="877"/>
    </location>
</feature>
<reference evidence="14" key="1">
    <citation type="submission" date="2019-08" db="EMBL/GenBank/DDBJ databases">
        <authorList>
            <person name="Yao H."/>
        </authorList>
    </citation>
    <scope>NUCLEOTIDE SEQUENCE</scope>
    <source>
        <strain evidence="14">4M18F</strain>
        <strain evidence="15">4M8F</strain>
        <plasmid evidence="14">p4M18F</plasmid>
        <plasmid evidence="15">p4M8F</plasmid>
    </source>
</reference>
<evidence type="ECO:0000256" key="4">
    <source>
        <dbReference type="ARBA" id="ARBA00022452"/>
    </source>
</evidence>
<keyword evidence="5 10" id="KW-1029">Fimbrium biogenesis</keyword>
<dbReference type="PANTHER" id="PTHR30451">
    <property type="entry name" value="OUTER MEMBRANE USHER PROTEIN"/>
    <property type="match status" value="1"/>
</dbReference>
<dbReference type="Gene3D" id="2.60.40.2610">
    <property type="entry name" value="Outer membrane usher protein FimD, plug domain"/>
    <property type="match status" value="1"/>
</dbReference>
<dbReference type="Proteomes" id="UP000462271">
    <property type="component" value="Unassembled WGS sequence"/>
</dbReference>
<evidence type="ECO:0000313" key="13">
    <source>
        <dbReference type="EMBL" id="MWL00273.1"/>
    </source>
</evidence>
<evidence type="ECO:0000313" key="16">
    <source>
        <dbReference type="Proteomes" id="UP000462271"/>
    </source>
</evidence>
<dbReference type="Pfam" id="PF13954">
    <property type="entry name" value="PapC_N"/>
    <property type="match status" value="1"/>
</dbReference>
<dbReference type="InterPro" id="IPR000015">
    <property type="entry name" value="Fimb_usher"/>
</dbReference>
<keyword evidence="6 10" id="KW-0812">Transmembrane</keyword>
<dbReference type="InterPro" id="IPR043142">
    <property type="entry name" value="PapC-like_C_sf"/>
</dbReference>
<name>A0A6G6AKK0_ECOLX</name>
<feature type="domain" description="PapC N-terminal" evidence="12">
    <location>
        <begin position="43"/>
        <end position="191"/>
    </location>
</feature>
<reference evidence="13 16" key="2">
    <citation type="submission" date="2019-12" db="EMBL/GenBank/DDBJ databases">
        <title>Enteriobacteria Tanzani isolates_10432.</title>
        <authorList>
            <person name="Subbiah M."/>
            <person name="Call D."/>
        </authorList>
    </citation>
    <scope>NUCLEOTIDE SEQUENCE [LARGE SCALE GENOMIC DNA]</scope>
    <source>
        <strain evidence="13 16">10432wG8</strain>
    </source>
</reference>
<dbReference type="InterPro" id="IPR037224">
    <property type="entry name" value="PapC_N_sf"/>
</dbReference>
<dbReference type="FunFam" id="2.60.40.3110:FF:000001">
    <property type="entry name" value="Putative fimbrial outer membrane usher"/>
    <property type="match status" value="1"/>
</dbReference>
<evidence type="ECO:0000256" key="8">
    <source>
        <dbReference type="ARBA" id="ARBA00023136"/>
    </source>
</evidence>
<dbReference type="Gene3D" id="2.60.40.3110">
    <property type="match status" value="1"/>
</dbReference>
<comment type="similarity">
    <text evidence="2 10">Belongs to the fimbrial export usher family.</text>
</comment>
<dbReference type="Gene3D" id="2.60.40.2070">
    <property type="match status" value="1"/>
</dbReference>
<protein>
    <submittedName>
        <fullName evidence="13">Fimbria/pilus outer membrane usher protein</fullName>
    </submittedName>
    <submittedName>
        <fullName evidence="14">Outer membrane usher protein FimD</fullName>
    </submittedName>
</protein>
<comment type="subcellular location">
    <subcellularLocation>
        <location evidence="1 10">Cell outer membrane</location>
        <topology evidence="1 10">Multi-pass membrane protein</topology>
    </subcellularLocation>
</comment>
<evidence type="ECO:0000259" key="11">
    <source>
        <dbReference type="Pfam" id="PF13953"/>
    </source>
</evidence>
<keyword evidence="8 10" id="KW-0472">Membrane</keyword>
<organism evidence="14">
    <name type="scientific">Escherichia coli</name>
    <dbReference type="NCBI Taxonomy" id="562"/>
    <lineage>
        <taxon>Bacteria</taxon>
        <taxon>Pseudomonadati</taxon>
        <taxon>Pseudomonadota</taxon>
        <taxon>Gammaproteobacteria</taxon>
        <taxon>Enterobacterales</taxon>
        <taxon>Enterobacteriaceae</taxon>
        <taxon>Escherichia</taxon>
    </lineage>
</organism>
<keyword evidence="14" id="KW-0614">Plasmid</keyword>
<keyword evidence="7" id="KW-0732">Signal</keyword>
<sequence length="894" mass="98622">MKLNLKDKSKKKTFHWKRCDLAVIISICLASAFWAQSGYAELYFNPNFLSDDPDAVADLSRFEQGQEVLPGTYRVDIYLNDNFVASRDVQFVNAENDNAVLPCFTSAELMKMGVRLLSVNGKDTSKMAADEQCYALTLLVEGSTADYNVNTQRLDITIPQALMSNRLSGDVSPDLWDEGINAGLLNYSFNGNNTKDRNGFDSNTAYLNLNSGINIGPWRLRDNSVWNYSDAGSPGKKSQWQHINTWLERDIKFLRSRLTLGDTYSDEQLFDSINFRGVKLASDDNMLPESQRGFAPVVRGIARGTAQISIKQNGYEVYQTTVPPGPFAINDIYSLNGNGDLNVTVTEADGSTQNFTVPFSTVPFLQREGHTRYNLIAGEYRSGNSLQTRPKFFQGTLFHGLKMGWTIFGGSQLSSNYRALDIGLAKNMGILGALSFDITQAYSTLVDRSKHQGQSMRLTYNKSFIDTGTSIRSKHQGQSMRLTYNKSFIDTGTSIRFSAYRYSTSGFYNFADTTYSNMAGYIYSDDPADENQIVSAYNLRHNKRGKFQFNITQSLTDSTSFYLSGTHQTYWGTSGTERQLMAGINTMFTDVSVSVNYSLNKNYWMPRTDTLLSANVSVPFSHWMRSDNTSAWRNASARYSMSSDLKGNTSNLVGLYGNMLEDRNLSYSVQTGYVNGNSGGHESSYASLNYRGGYGNANAGYSRNGNYQQLYYGVSGGVVAHANGVTLGQSMSDSVVLVKAPGASNVSVQNQPGVKTDYRGYAIVPYAVAYRENRIALNPNTLPDNVEIDDAIVDVVPTQGAVARAEFTTHTGLKILMTLMHNNKPVPFGAVVSLGNSSGIVTDDGQAYLTGMPASGKVKVQWGNSPNTQCSGNYAITDAAPKDNLFNQLTVECR</sequence>
<dbReference type="GO" id="GO:0009279">
    <property type="term" value="C:cell outer membrane"/>
    <property type="evidence" value="ECO:0007669"/>
    <property type="project" value="UniProtKB-SubCell"/>
</dbReference>
<dbReference type="RefSeq" id="WP_088541067.1">
    <property type="nucleotide sequence ID" value="NZ_AP027963.1"/>
</dbReference>
<dbReference type="FunFam" id="2.60.40.2610:FF:000001">
    <property type="entry name" value="Outer membrane fimbrial usher protein"/>
    <property type="match status" value="1"/>
</dbReference>
<dbReference type="Pfam" id="PF13953">
    <property type="entry name" value="PapC_C"/>
    <property type="match status" value="1"/>
</dbReference>
<gene>
    <name evidence="14" type="primary">fimD</name>
    <name evidence="13" type="ORF">GQM21_24470</name>
</gene>
<keyword evidence="4" id="KW-1134">Transmembrane beta strand</keyword>
<dbReference type="InterPro" id="IPR042186">
    <property type="entry name" value="FimD_plug_dom"/>
</dbReference>
<accession>A0A6G6AKK0</accession>
<dbReference type="Gene3D" id="3.10.20.410">
    <property type="match status" value="1"/>
</dbReference>
<evidence type="ECO:0000313" key="15">
    <source>
        <dbReference type="EMBL" id="QID22759.1"/>
    </source>
</evidence>
<proteinExistence type="inferred from homology"/>
<dbReference type="Pfam" id="PF00577">
    <property type="entry name" value="Usher"/>
    <property type="match status" value="2"/>
</dbReference>
<dbReference type="PANTHER" id="PTHR30451:SF21">
    <property type="entry name" value="FIMBRIAL USHER DOMAIN-CONTAINING PROTEIN YDET-RELATED"/>
    <property type="match status" value="1"/>
</dbReference>
<evidence type="ECO:0000256" key="10">
    <source>
        <dbReference type="RuleBase" id="RU003884"/>
    </source>
</evidence>
<evidence type="ECO:0000259" key="12">
    <source>
        <dbReference type="Pfam" id="PF13954"/>
    </source>
</evidence>
<dbReference type="EMBL" id="MN256757">
    <property type="protein sequence ID" value="QID22266.1"/>
    <property type="molecule type" value="Genomic_DNA"/>
</dbReference>
<dbReference type="AlphaFoldDB" id="A0A6G6AKK0"/>
<geneLocation type="plasmid" evidence="15">
    <name>p4M8F</name>
</geneLocation>
<evidence type="ECO:0000256" key="2">
    <source>
        <dbReference type="ARBA" id="ARBA00008064"/>
    </source>
</evidence>
<evidence type="ECO:0000256" key="7">
    <source>
        <dbReference type="ARBA" id="ARBA00022729"/>
    </source>
</evidence>
<geneLocation type="plasmid" evidence="14">
    <name>p4M18F</name>
</geneLocation>